<feature type="region of interest" description="Disordered" evidence="1">
    <location>
        <begin position="1"/>
        <end position="23"/>
    </location>
</feature>
<dbReference type="Proteomes" id="UP000238326">
    <property type="component" value="Unassembled WGS sequence"/>
</dbReference>
<evidence type="ECO:0000313" key="2">
    <source>
        <dbReference type="EMBL" id="PRD69252.1"/>
    </source>
</evidence>
<dbReference type="OrthoDB" id="8909309at2"/>
<evidence type="ECO:0000256" key="1">
    <source>
        <dbReference type="SAM" id="MobiDB-lite"/>
    </source>
</evidence>
<proteinExistence type="predicted"/>
<comment type="caution">
    <text evidence="2">The sequence shown here is derived from an EMBL/GenBank/DDBJ whole genome shotgun (WGS) entry which is preliminary data.</text>
</comment>
<accession>A0A2S9KFN6</accession>
<dbReference type="RefSeq" id="WP_105729084.1">
    <property type="nucleotide sequence ID" value="NZ_PVLR01000016.1"/>
</dbReference>
<reference evidence="2 3" key="1">
    <citation type="submission" date="2018-03" db="EMBL/GenBank/DDBJ databases">
        <title>Comparative genomics illustrates the genes involved in a hyperalkaliphilic mechanisms of Serpentinomonas isolated from highly-alkaline calcium-rich serpentinized springs.</title>
        <authorList>
            <person name="Suzuki S."/>
            <person name="Ishii S."/>
            <person name="Walworth N."/>
            <person name="Bird L."/>
            <person name="Kuenen J.G."/>
            <person name="Nealson K.H."/>
        </authorList>
    </citation>
    <scope>NUCLEOTIDE SEQUENCE [LARGE SCALE GENOMIC DNA]</scope>
    <source>
        <strain evidence="2 3">83</strain>
    </source>
</reference>
<organism evidence="2 3">
    <name type="scientific">Malikia spinosa</name>
    <dbReference type="NCBI Taxonomy" id="86180"/>
    <lineage>
        <taxon>Bacteria</taxon>
        <taxon>Pseudomonadati</taxon>
        <taxon>Pseudomonadota</taxon>
        <taxon>Betaproteobacteria</taxon>
        <taxon>Burkholderiales</taxon>
        <taxon>Comamonadaceae</taxon>
        <taxon>Malikia</taxon>
    </lineage>
</organism>
<name>A0A2S9KFN6_9BURK</name>
<keyword evidence="3" id="KW-1185">Reference proteome</keyword>
<protein>
    <submittedName>
        <fullName evidence="2">Uncharacterized protein</fullName>
    </submittedName>
</protein>
<dbReference type="EMBL" id="PVLR01000016">
    <property type="protein sequence ID" value="PRD69252.1"/>
    <property type="molecule type" value="Genomic_DNA"/>
</dbReference>
<gene>
    <name evidence="2" type="ORF">C6P61_06305</name>
</gene>
<sequence length="141" mass="15313">MMERATQKRKPAGDGNPTAGQQTNNTQAAIVPGCIAQGKADALALGRTRFTPRQTRALEMLMPGHWITRETLDRGAGASNSPDLIQQLRGKLGRDGIEMELFDATDRDGKPTRPGRYRLTQQGRERLAQINVTTDQGSAAA</sequence>
<evidence type="ECO:0000313" key="3">
    <source>
        <dbReference type="Proteomes" id="UP000238326"/>
    </source>
</evidence>
<dbReference type="AlphaFoldDB" id="A0A2S9KFN6"/>